<evidence type="ECO:0000313" key="1">
    <source>
        <dbReference type="EMBL" id="EKG08853.1"/>
    </source>
</evidence>
<dbReference type="AlphaFoldDB" id="K2R3P4"/>
<evidence type="ECO:0000313" key="2">
    <source>
        <dbReference type="Proteomes" id="UP000007129"/>
    </source>
</evidence>
<feature type="non-terminal residue" evidence="1">
    <location>
        <position position="1"/>
    </location>
</feature>
<feature type="non-terminal residue" evidence="1">
    <location>
        <position position="16"/>
    </location>
</feature>
<dbReference type="VEuPathDB" id="FungiDB:MPH_14233"/>
<reference evidence="1 2" key="1">
    <citation type="journal article" date="2012" name="BMC Genomics">
        <title>Tools to kill: Genome of one of the most destructive plant pathogenic fungi Macrophomina phaseolina.</title>
        <authorList>
            <person name="Islam M.S."/>
            <person name="Haque M.S."/>
            <person name="Islam M.M."/>
            <person name="Emdad E.M."/>
            <person name="Halim A."/>
            <person name="Hossen Q.M.M."/>
            <person name="Hossain M.Z."/>
            <person name="Ahmed B."/>
            <person name="Rahim S."/>
            <person name="Rahman M.S."/>
            <person name="Alam M.M."/>
            <person name="Hou S."/>
            <person name="Wan X."/>
            <person name="Saito J.A."/>
            <person name="Alam M."/>
        </authorList>
    </citation>
    <scope>NUCLEOTIDE SEQUENCE [LARGE SCALE GENOMIC DNA]</scope>
    <source>
        <strain evidence="1 2">MS6</strain>
    </source>
</reference>
<accession>K2R3P4</accession>
<dbReference type="HOGENOM" id="CLU_3433904_0_0_1"/>
<gene>
    <name evidence="1" type="ORF">MPH_14233</name>
</gene>
<dbReference type="EMBL" id="AHHD01001340">
    <property type="protein sequence ID" value="EKG08853.1"/>
    <property type="molecule type" value="Genomic_DNA"/>
</dbReference>
<comment type="caution">
    <text evidence="1">The sequence shown here is derived from an EMBL/GenBank/DDBJ whole genome shotgun (WGS) entry which is preliminary data.</text>
</comment>
<proteinExistence type="predicted"/>
<dbReference type="Proteomes" id="UP000007129">
    <property type="component" value="Unassembled WGS sequence"/>
</dbReference>
<protein>
    <submittedName>
        <fullName evidence="1">Uncharacterized protein</fullName>
    </submittedName>
</protein>
<sequence length="16" mass="1736">FSRLSATSHARDSLMG</sequence>
<dbReference type="InParanoid" id="K2R3P4"/>
<organism evidence="1 2">
    <name type="scientific">Macrophomina phaseolina (strain MS6)</name>
    <name type="common">Charcoal rot fungus</name>
    <dbReference type="NCBI Taxonomy" id="1126212"/>
    <lineage>
        <taxon>Eukaryota</taxon>
        <taxon>Fungi</taxon>
        <taxon>Dikarya</taxon>
        <taxon>Ascomycota</taxon>
        <taxon>Pezizomycotina</taxon>
        <taxon>Dothideomycetes</taxon>
        <taxon>Dothideomycetes incertae sedis</taxon>
        <taxon>Botryosphaeriales</taxon>
        <taxon>Botryosphaeriaceae</taxon>
        <taxon>Macrophomina</taxon>
    </lineage>
</organism>
<name>K2R3P4_MACPH</name>